<evidence type="ECO:0000313" key="2">
    <source>
        <dbReference type="Proteomes" id="UP001162780"/>
    </source>
</evidence>
<gene>
    <name evidence="1" type="ORF">NM686_012025</name>
</gene>
<evidence type="ECO:0000313" key="1">
    <source>
        <dbReference type="EMBL" id="WAR43123.1"/>
    </source>
</evidence>
<reference evidence="1" key="1">
    <citation type="submission" date="2022-11" db="EMBL/GenBank/DDBJ databases">
        <title>Methylomonas rapida sp. nov., Carotenoid-Producing Obligate Methanotrophs with High Growth Characteristics and Biotechnological Potential.</title>
        <authorList>
            <person name="Tikhonova E.N."/>
            <person name="Suleimanov R.Z."/>
            <person name="Miroshnikov K."/>
            <person name="Oshkin I.Y."/>
            <person name="Belova S.E."/>
            <person name="Danilova O.V."/>
            <person name="Ashikhmin A."/>
            <person name="Konopkin A."/>
            <person name="But S.Y."/>
            <person name="Khmelenina V.N."/>
            <person name="Kuznetsov N."/>
            <person name="Pimenov N.V."/>
            <person name="Dedysh S.N."/>
        </authorList>
    </citation>
    <scope>NUCLEOTIDE SEQUENCE</scope>
    <source>
        <strain evidence="1">MP1</strain>
    </source>
</reference>
<sequence length="54" mass="5317">MSTTAILGEPSALIGAGELGASFDPVTGNLEGDHVGIGLAPGKVINILKDISKA</sequence>
<accession>A0ABY7GK03</accession>
<proteinExistence type="predicted"/>
<dbReference type="Proteomes" id="UP001162780">
    <property type="component" value="Chromosome"/>
</dbReference>
<organism evidence="1 2">
    <name type="scientific">Methylomonas rapida</name>
    <dbReference type="NCBI Taxonomy" id="2963939"/>
    <lineage>
        <taxon>Bacteria</taxon>
        <taxon>Pseudomonadati</taxon>
        <taxon>Pseudomonadota</taxon>
        <taxon>Gammaproteobacteria</taxon>
        <taxon>Methylococcales</taxon>
        <taxon>Methylococcaceae</taxon>
        <taxon>Methylomonas</taxon>
    </lineage>
</organism>
<dbReference type="RefSeq" id="WP_255188101.1">
    <property type="nucleotide sequence ID" value="NZ_CP113517.1"/>
</dbReference>
<name>A0ABY7GK03_9GAMM</name>
<dbReference type="EMBL" id="CP113517">
    <property type="protein sequence ID" value="WAR43123.1"/>
    <property type="molecule type" value="Genomic_DNA"/>
</dbReference>
<keyword evidence="2" id="KW-1185">Reference proteome</keyword>
<protein>
    <submittedName>
        <fullName evidence="1">Uncharacterized protein</fullName>
    </submittedName>
</protein>